<name>A0A9D1SBU5_9BACT</name>
<feature type="transmembrane region" description="Helical" evidence="1">
    <location>
        <begin position="105"/>
        <end position="122"/>
    </location>
</feature>
<keyword evidence="1" id="KW-0472">Membrane</keyword>
<dbReference type="Gene3D" id="1.20.120.1760">
    <property type="match status" value="1"/>
</dbReference>
<dbReference type="GO" id="GO:0016780">
    <property type="term" value="F:phosphotransferase activity, for other substituted phosphate groups"/>
    <property type="evidence" value="ECO:0007669"/>
    <property type="project" value="InterPro"/>
</dbReference>
<dbReference type="Proteomes" id="UP000824112">
    <property type="component" value="Unassembled WGS sequence"/>
</dbReference>
<dbReference type="InterPro" id="IPR000462">
    <property type="entry name" value="CDP-OH_P_trans"/>
</dbReference>
<comment type="caution">
    <text evidence="2">The sequence shown here is derived from an EMBL/GenBank/DDBJ whole genome shotgun (WGS) entry which is preliminary data.</text>
</comment>
<keyword evidence="1" id="KW-1133">Transmembrane helix</keyword>
<protein>
    <submittedName>
        <fullName evidence="2">CDP-alcohol phosphatidyltransferase family protein</fullName>
    </submittedName>
</protein>
<reference evidence="2" key="2">
    <citation type="journal article" date="2021" name="PeerJ">
        <title>Extensive microbial diversity within the chicken gut microbiome revealed by metagenomics and culture.</title>
        <authorList>
            <person name="Gilroy R."/>
            <person name="Ravi A."/>
            <person name="Getino M."/>
            <person name="Pursley I."/>
            <person name="Horton D.L."/>
            <person name="Alikhan N.F."/>
            <person name="Baker D."/>
            <person name="Gharbi K."/>
            <person name="Hall N."/>
            <person name="Watson M."/>
            <person name="Adriaenssens E.M."/>
            <person name="Foster-Nyarko E."/>
            <person name="Jarju S."/>
            <person name="Secka A."/>
            <person name="Antonio M."/>
            <person name="Oren A."/>
            <person name="Chaudhuri R.R."/>
            <person name="La Ragione R."/>
            <person name="Hildebrand F."/>
            <person name="Pallen M.J."/>
        </authorList>
    </citation>
    <scope>NUCLEOTIDE SEQUENCE</scope>
    <source>
        <strain evidence="2">CHK158-818</strain>
    </source>
</reference>
<reference evidence="2" key="1">
    <citation type="submission" date="2020-10" db="EMBL/GenBank/DDBJ databases">
        <authorList>
            <person name="Gilroy R."/>
        </authorList>
    </citation>
    <scope>NUCLEOTIDE SEQUENCE</scope>
    <source>
        <strain evidence="2">CHK158-818</strain>
    </source>
</reference>
<sequence>MEKKNQKTTLKSTLKSLDTEETIDLLFYRPIGYGWALLCRKLGIVPNAVTIVSIFIGIAGGVLLGYADLTYNVVGMALIVLANSLDSADGQLARMTGNFSRIGRILDGFCGDLWFITIYISLCIKMMHQGWGAYVFVLAAVAGIFHARQASMADYYRNFHLYMIKGKNGSELDESSKLKELDQALPWKHNFWKKAMSFFYIRYTRGQERVSPSMQALRRLMKQQYGDDIPDWLRTQFRQQSKPLMKYTNILSFNTRIIVLFISVWADLPWIYFVFELTVLNLLLIYMIYSHERICAYFVNKIKTEKRWKDCAE</sequence>
<keyword evidence="1" id="KW-0812">Transmembrane</keyword>
<evidence type="ECO:0000256" key="1">
    <source>
        <dbReference type="SAM" id="Phobius"/>
    </source>
</evidence>
<accession>A0A9D1SBU5</accession>
<gene>
    <name evidence="2" type="ORF">IAB03_00990</name>
</gene>
<evidence type="ECO:0000313" key="3">
    <source>
        <dbReference type="Proteomes" id="UP000824112"/>
    </source>
</evidence>
<feature type="transmembrane region" description="Helical" evidence="1">
    <location>
        <begin position="44"/>
        <end position="63"/>
    </location>
</feature>
<feature type="transmembrane region" description="Helical" evidence="1">
    <location>
        <begin position="270"/>
        <end position="289"/>
    </location>
</feature>
<dbReference type="GO" id="GO:0008654">
    <property type="term" value="P:phospholipid biosynthetic process"/>
    <property type="evidence" value="ECO:0007669"/>
    <property type="project" value="InterPro"/>
</dbReference>
<evidence type="ECO:0000313" key="2">
    <source>
        <dbReference type="EMBL" id="HIU54365.1"/>
    </source>
</evidence>
<proteinExistence type="predicted"/>
<dbReference type="Pfam" id="PF01066">
    <property type="entry name" value="CDP-OH_P_transf"/>
    <property type="match status" value="1"/>
</dbReference>
<dbReference type="GO" id="GO:0016020">
    <property type="term" value="C:membrane"/>
    <property type="evidence" value="ECO:0007669"/>
    <property type="project" value="InterPro"/>
</dbReference>
<dbReference type="InterPro" id="IPR043130">
    <property type="entry name" value="CDP-OH_PTrfase_TM_dom"/>
</dbReference>
<feature type="transmembrane region" description="Helical" evidence="1">
    <location>
        <begin position="128"/>
        <end position="147"/>
    </location>
</feature>
<dbReference type="EMBL" id="DVNA01000020">
    <property type="protein sequence ID" value="HIU54365.1"/>
    <property type="molecule type" value="Genomic_DNA"/>
</dbReference>
<dbReference type="AlphaFoldDB" id="A0A9D1SBU5"/>
<organism evidence="2 3">
    <name type="scientific">Candidatus Gallibacteroides avistercoris</name>
    <dbReference type="NCBI Taxonomy" id="2840833"/>
    <lineage>
        <taxon>Bacteria</taxon>
        <taxon>Pseudomonadati</taxon>
        <taxon>Bacteroidota</taxon>
        <taxon>Bacteroidia</taxon>
        <taxon>Bacteroidales</taxon>
        <taxon>Bacteroidaceae</taxon>
        <taxon>Bacteroidaceae incertae sedis</taxon>
        <taxon>Candidatus Gallibacteroides</taxon>
    </lineage>
</organism>